<evidence type="ECO:0000313" key="1">
    <source>
        <dbReference type="EMBL" id="GAA0360411.1"/>
    </source>
</evidence>
<proteinExistence type="predicted"/>
<reference evidence="1 2" key="1">
    <citation type="journal article" date="2019" name="Int. J. Syst. Evol. Microbiol.">
        <title>The Global Catalogue of Microorganisms (GCM) 10K type strain sequencing project: providing services to taxonomists for standard genome sequencing and annotation.</title>
        <authorList>
            <consortium name="The Broad Institute Genomics Platform"/>
            <consortium name="The Broad Institute Genome Sequencing Center for Infectious Disease"/>
            <person name="Wu L."/>
            <person name="Ma J."/>
        </authorList>
    </citation>
    <scope>NUCLEOTIDE SEQUENCE [LARGE SCALE GENOMIC DNA]</scope>
    <source>
        <strain evidence="1 2">JCM 3146</strain>
    </source>
</reference>
<gene>
    <name evidence="1" type="ORF">GCM10010151_57800</name>
</gene>
<comment type="caution">
    <text evidence="1">The sequence shown here is derived from an EMBL/GenBank/DDBJ whole genome shotgun (WGS) entry which is preliminary data.</text>
</comment>
<evidence type="ECO:0000313" key="2">
    <source>
        <dbReference type="Proteomes" id="UP001501822"/>
    </source>
</evidence>
<name>A0ABN0XC17_9ACTN</name>
<keyword evidence="2" id="KW-1185">Reference proteome</keyword>
<accession>A0ABN0XC17</accession>
<dbReference type="Proteomes" id="UP001501822">
    <property type="component" value="Unassembled WGS sequence"/>
</dbReference>
<sequence length="101" mass="11105">MASVPVNAHGSPREGIASLERLAERLRAEGWYARVIASEGQAALLRVVNPLAPPLNDDLALRRDQAGLWWFCWSFGDRIAHVDNLDIAAARITQVLGYPEA</sequence>
<organism evidence="1 2">
    <name type="scientific">Actinoallomurus spadix</name>
    <dbReference type="NCBI Taxonomy" id="79912"/>
    <lineage>
        <taxon>Bacteria</taxon>
        <taxon>Bacillati</taxon>
        <taxon>Actinomycetota</taxon>
        <taxon>Actinomycetes</taxon>
        <taxon>Streptosporangiales</taxon>
        <taxon>Thermomonosporaceae</taxon>
        <taxon>Actinoallomurus</taxon>
    </lineage>
</organism>
<dbReference type="RefSeq" id="WP_252805729.1">
    <property type="nucleotide sequence ID" value="NZ_BAAABM010000054.1"/>
</dbReference>
<protein>
    <submittedName>
        <fullName evidence="1">Uncharacterized protein</fullName>
    </submittedName>
</protein>
<dbReference type="EMBL" id="BAAABM010000054">
    <property type="protein sequence ID" value="GAA0360411.1"/>
    <property type="molecule type" value="Genomic_DNA"/>
</dbReference>